<feature type="compositionally biased region" description="Polar residues" evidence="1">
    <location>
        <begin position="1"/>
        <end position="21"/>
    </location>
</feature>
<feature type="region of interest" description="Disordered" evidence="1">
    <location>
        <begin position="141"/>
        <end position="163"/>
    </location>
</feature>
<feature type="compositionally biased region" description="Low complexity" evidence="1">
    <location>
        <begin position="295"/>
        <end position="305"/>
    </location>
</feature>
<gene>
    <name evidence="2" type="ORF">JR316_000912</name>
</gene>
<dbReference type="EMBL" id="JAFIQS010000001">
    <property type="protein sequence ID" value="KAG5174254.1"/>
    <property type="molecule type" value="Genomic_DNA"/>
</dbReference>
<dbReference type="AlphaFoldDB" id="A0A8H7YBA4"/>
<feature type="compositionally biased region" description="Polar residues" evidence="1">
    <location>
        <begin position="283"/>
        <end position="294"/>
    </location>
</feature>
<feature type="compositionally biased region" description="Polar residues" evidence="1">
    <location>
        <begin position="187"/>
        <end position="220"/>
    </location>
</feature>
<name>A0A8H7YBA4_PSICU</name>
<evidence type="ECO:0000313" key="2">
    <source>
        <dbReference type="EMBL" id="KAG5174254.1"/>
    </source>
</evidence>
<sequence length="408" mass="43248">MPAPSQIPSVPNGSTLSSLSNALDFPPCPNVLVTSLPNGTVSASSPQNPMAQAPVSRINVGRSKESQRRTVPRHTVSQPSAPPPIASRPLASRPLAPRPLAPPSLPQFKAPPPSSRSSKSSRRKSVKPQVVMEPLSLSFLQRGPLQQPTPNIPTLSPTFHTPTTSSLPWASTFLPDPISLEPVHCPVSSTESPPPQSSFLTSHVMPSQPQPGATSSQTTCIPVDSPVTRPHGQPRSTTQNTVVELFVNGASSERPLKRKRGNQYDSSLCSPASASSSISSSITVDTQITSQHPNSTHTTTAASSTIDNQHAGKLYVPPTTAATPSDGLEWSTTTSESPLLNRLLTLQRDLKVIISEASSSGIIGSQILSAKTLVNVVNNEGRNAEIDASEWFYKLLTQLLGQLISSSF</sequence>
<feature type="compositionally biased region" description="Polar residues" evidence="1">
    <location>
        <begin position="144"/>
        <end position="163"/>
    </location>
</feature>
<proteinExistence type="predicted"/>
<organism evidence="2">
    <name type="scientific">Psilocybe cubensis</name>
    <name type="common">Psychedelic mushroom</name>
    <name type="synonym">Stropharia cubensis</name>
    <dbReference type="NCBI Taxonomy" id="181762"/>
    <lineage>
        <taxon>Eukaryota</taxon>
        <taxon>Fungi</taxon>
        <taxon>Dikarya</taxon>
        <taxon>Basidiomycota</taxon>
        <taxon>Agaricomycotina</taxon>
        <taxon>Agaricomycetes</taxon>
        <taxon>Agaricomycetidae</taxon>
        <taxon>Agaricales</taxon>
        <taxon>Agaricineae</taxon>
        <taxon>Strophariaceae</taxon>
        <taxon>Psilocybe</taxon>
    </lineage>
</organism>
<evidence type="ECO:0000256" key="1">
    <source>
        <dbReference type="SAM" id="MobiDB-lite"/>
    </source>
</evidence>
<feature type="compositionally biased region" description="Pro residues" evidence="1">
    <location>
        <begin position="96"/>
        <end position="114"/>
    </location>
</feature>
<feature type="region of interest" description="Disordered" evidence="1">
    <location>
        <begin position="184"/>
        <end position="306"/>
    </location>
</feature>
<feature type="compositionally biased region" description="Polar residues" evidence="1">
    <location>
        <begin position="32"/>
        <end position="50"/>
    </location>
</feature>
<reference evidence="2" key="1">
    <citation type="submission" date="2021-02" db="EMBL/GenBank/DDBJ databases">
        <title>Psilocybe cubensis genome.</title>
        <authorList>
            <person name="Mckernan K.J."/>
            <person name="Crawford S."/>
            <person name="Trippe A."/>
            <person name="Kane L.T."/>
            <person name="Mclaughlin S."/>
        </authorList>
    </citation>
    <scope>NUCLEOTIDE SEQUENCE [LARGE SCALE GENOMIC DNA]</scope>
    <source>
        <strain evidence="2">MGC-MH-2018</strain>
    </source>
</reference>
<accession>A0A8H7YBA4</accession>
<comment type="caution">
    <text evidence="2">The sequence shown here is derived from an EMBL/GenBank/DDBJ whole genome shotgun (WGS) entry which is preliminary data.</text>
</comment>
<feature type="region of interest" description="Disordered" evidence="1">
    <location>
        <begin position="1"/>
        <end position="129"/>
    </location>
</feature>
<feature type="compositionally biased region" description="Low complexity" evidence="1">
    <location>
        <begin position="266"/>
        <end position="282"/>
    </location>
</feature>
<protein>
    <submittedName>
        <fullName evidence="2">Uncharacterized protein</fullName>
    </submittedName>
</protein>